<name>A0ABW5XBS3_9MICO</name>
<dbReference type="Proteomes" id="UP001597391">
    <property type="component" value="Unassembled WGS sequence"/>
</dbReference>
<protein>
    <submittedName>
        <fullName evidence="1">Uncharacterized protein</fullName>
    </submittedName>
</protein>
<sequence>MGLFSRKRRGPALPEGVTEAWSEKDAAVVITIPFDARGIPGEVADRLSDDVIATISAIQNGEFGYSIPEGFTGARVRVEVNTGATPLTEVPLHTIEILRERLGQSMELEVVTDPEAIARAKAEAEAAAAQKAAAPGMRDLPRYDENGKKLSLWESMKLAAEQAADAQTAAVAAAAPKIEPRADLAPAQFVWSDEDNALRADIVLLGEEHADSQTAVDINYLVESTLATLGTDEVTSQIPESNTDYEIWLTVAVNDDAVGPLTRGKLREGEEQFEGTRVDFVVMYESREMIEDMLAGPTES</sequence>
<comment type="caution">
    <text evidence="1">The sequence shown here is derived from an EMBL/GenBank/DDBJ whole genome shotgun (WGS) entry which is preliminary data.</text>
</comment>
<organism evidence="1 2">
    <name type="scientific">Populibacterium corticicola</name>
    <dbReference type="NCBI Taxonomy" id="1812826"/>
    <lineage>
        <taxon>Bacteria</taxon>
        <taxon>Bacillati</taxon>
        <taxon>Actinomycetota</taxon>
        <taxon>Actinomycetes</taxon>
        <taxon>Micrococcales</taxon>
        <taxon>Jonesiaceae</taxon>
        <taxon>Populibacterium</taxon>
    </lineage>
</organism>
<dbReference type="RefSeq" id="WP_377464372.1">
    <property type="nucleotide sequence ID" value="NZ_JBHUOP010000001.1"/>
</dbReference>
<dbReference type="EMBL" id="JBHUOP010000001">
    <property type="protein sequence ID" value="MFD2838975.1"/>
    <property type="molecule type" value="Genomic_DNA"/>
</dbReference>
<keyword evidence="2" id="KW-1185">Reference proteome</keyword>
<evidence type="ECO:0000313" key="2">
    <source>
        <dbReference type="Proteomes" id="UP001597391"/>
    </source>
</evidence>
<accession>A0ABW5XBS3</accession>
<proteinExistence type="predicted"/>
<evidence type="ECO:0000313" key="1">
    <source>
        <dbReference type="EMBL" id="MFD2838975.1"/>
    </source>
</evidence>
<gene>
    <name evidence="1" type="ORF">ACFSYH_00085</name>
</gene>
<reference evidence="2" key="1">
    <citation type="journal article" date="2019" name="Int. J. Syst. Evol. Microbiol.">
        <title>The Global Catalogue of Microorganisms (GCM) 10K type strain sequencing project: providing services to taxonomists for standard genome sequencing and annotation.</title>
        <authorList>
            <consortium name="The Broad Institute Genomics Platform"/>
            <consortium name="The Broad Institute Genome Sequencing Center for Infectious Disease"/>
            <person name="Wu L."/>
            <person name="Ma J."/>
        </authorList>
    </citation>
    <scope>NUCLEOTIDE SEQUENCE [LARGE SCALE GENOMIC DNA]</scope>
    <source>
        <strain evidence="2">KCTC 33576</strain>
    </source>
</reference>